<gene>
    <name evidence="1" type="ORF">I4F81_012905</name>
</gene>
<sequence>MKDGVVPQEQDVDGYVYGTVNAAEQPDGDNAVHPYEPGPALMLSEDLQQLLRAYGGARARSNRPSKLYRRRRKRTRALPVVPPPARRRRGAGGAHAENAGVSSDSSSADFASDPAADGDGGGADIDDGDAPADLRPHILAAVQYYEGHIIRELGAALGVPVLGAAAPSQLCSVAVVGNGGAAIIVEGEKAYVVWLAVPRETLLALCSCGGRRGAESVEVREMLDLSSYCVHARALLAFIDKSAERAGLPGARPLLQRFPSLDNSRTGHSAARVVHYASHTKRKHGAFAVLYDGIWSAVVIRERLAKAKTKSRRLIRPSCLQLSCAKDHRWCLHAKAVWDWCVAALRSEDGPTWPAAVPTNVRLVDAASHAPQQPPSAAERLADEARFCNEVRWRAARNFLPCSGELDDCAVFDALADVGRVTGQVEFLDTVLDEDVCFKCGGAYSGASVKNTGATLHTLRGRLSVRLQQWLCPCGEPVPFDGAQDGLFASSMRSVFTRTFMDLMQQMVFNGHSTMTSAAGVACSLPEDTQSLSGASSGLARQTLIKAIHRFSRALLVPSVLFHCPRCYLNPQRPYRALIPDGEVLSVQRNQSEPLEKDDQDVPVVAMDVGLGACLPSPGTRAVIRKRTCHAYGEAMRLNGGELGQGAPDAAGDGPPAAAVGAPAAAGQPGIFPCAERADAVPDAGDVAVMRERWRVVQRFLHTFLAEPVVGALAGLNRPQIRLLAVAMVRAVPGRARIRSAKAVESVGVVWPFVRFIADAPVMSMPLVRAGGEVLLFACGVDAYWETMWRRRASPAALNFETQWKETSVAKFREWRLANPVLRRRR</sequence>
<accession>A0ACC3CK65</accession>
<dbReference type="Proteomes" id="UP000798662">
    <property type="component" value="Chromosome 3"/>
</dbReference>
<comment type="caution">
    <text evidence="1">The sequence shown here is derived from an EMBL/GenBank/DDBJ whole genome shotgun (WGS) entry which is preliminary data.</text>
</comment>
<reference evidence="1" key="1">
    <citation type="submission" date="2019-11" db="EMBL/GenBank/DDBJ databases">
        <title>Nori genome reveals adaptations in red seaweeds to the harsh intertidal environment.</title>
        <authorList>
            <person name="Wang D."/>
            <person name="Mao Y."/>
        </authorList>
    </citation>
    <scope>NUCLEOTIDE SEQUENCE</scope>
    <source>
        <tissue evidence="1">Gametophyte</tissue>
    </source>
</reference>
<keyword evidence="2" id="KW-1185">Reference proteome</keyword>
<name>A0ACC3CK65_PYRYE</name>
<organism evidence="1 2">
    <name type="scientific">Pyropia yezoensis</name>
    <name type="common">Susabi-nori</name>
    <name type="synonym">Porphyra yezoensis</name>
    <dbReference type="NCBI Taxonomy" id="2788"/>
    <lineage>
        <taxon>Eukaryota</taxon>
        <taxon>Rhodophyta</taxon>
        <taxon>Bangiophyceae</taxon>
        <taxon>Bangiales</taxon>
        <taxon>Bangiaceae</taxon>
        <taxon>Pyropia</taxon>
    </lineage>
</organism>
<evidence type="ECO:0000313" key="2">
    <source>
        <dbReference type="Proteomes" id="UP000798662"/>
    </source>
</evidence>
<proteinExistence type="predicted"/>
<dbReference type="EMBL" id="CM020620">
    <property type="protein sequence ID" value="KAK1870446.1"/>
    <property type="molecule type" value="Genomic_DNA"/>
</dbReference>
<protein>
    <submittedName>
        <fullName evidence="1">Uncharacterized protein</fullName>
    </submittedName>
</protein>
<evidence type="ECO:0000313" key="1">
    <source>
        <dbReference type="EMBL" id="KAK1870446.1"/>
    </source>
</evidence>